<dbReference type="InterPro" id="IPR011060">
    <property type="entry name" value="RibuloseP-bd_barrel"/>
</dbReference>
<proteinExistence type="inferred from homology"/>
<comment type="pathway">
    <text evidence="3 7">Amino-sugar metabolism; N-acetylneuraminate degradation; D-fructose 6-phosphate from N-acetylneuraminate: step 3/5.</text>
</comment>
<evidence type="ECO:0000256" key="2">
    <source>
        <dbReference type="ARBA" id="ARBA00002147"/>
    </source>
</evidence>
<evidence type="ECO:0000256" key="4">
    <source>
        <dbReference type="ARBA" id="ARBA00007439"/>
    </source>
</evidence>
<keyword evidence="6 7" id="KW-0119">Carbohydrate metabolism</keyword>
<dbReference type="EC" id="5.1.3.9" evidence="7"/>
<organism evidence="8 9">
    <name type="scientific">Paenibacillus thermoaerophilus</name>
    <dbReference type="NCBI Taxonomy" id="1215385"/>
    <lineage>
        <taxon>Bacteria</taxon>
        <taxon>Bacillati</taxon>
        <taxon>Bacillota</taxon>
        <taxon>Bacilli</taxon>
        <taxon>Bacillales</taxon>
        <taxon>Paenibacillaceae</taxon>
        <taxon>Paenibacillus</taxon>
    </lineage>
</organism>
<dbReference type="NCBIfam" id="NF002231">
    <property type="entry name" value="PRK01130.1"/>
    <property type="match status" value="1"/>
</dbReference>
<comment type="function">
    <text evidence="2 7">Converts N-acetylmannosamine-6-phosphate (ManNAc-6-P) to N-acetylglucosamine-6-phosphate (GlcNAc-6-P).</text>
</comment>
<comment type="catalytic activity">
    <reaction evidence="1 7">
        <text>an N-acyl-D-glucosamine 6-phosphate = an N-acyl-D-mannosamine 6-phosphate</text>
        <dbReference type="Rhea" id="RHEA:23932"/>
        <dbReference type="ChEBI" id="CHEBI:57599"/>
        <dbReference type="ChEBI" id="CHEBI:57666"/>
        <dbReference type="EC" id="5.1.3.9"/>
    </reaction>
</comment>
<dbReference type="RefSeq" id="WP_246068059.1">
    <property type="nucleotide sequence ID" value="NZ_JBHTGQ010000041.1"/>
</dbReference>
<dbReference type="Gene3D" id="3.20.20.70">
    <property type="entry name" value="Aldolase class I"/>
    <property type="match status" value="1"/>
</dbReference>
<dbReference type="InterPro" id="IPR013785">
    <property type="entry name" value="Aldolase_TIM"/>
</dbReference>
<gene>
    <name evidence="7" type="primary">nanE</name>
    <name evidence="8" type="ORF">ACFQWB_15005</name>
</gene>
<dbReference type="GO" id="GO:0047465">
    <property type="term" value="F:N-acylglucosamine-6-phosphate 2-epimerase activity"/>
    <property type="evidence" value="ECO:0007669"/>
    <property type="project" value="UniProtKB-EC"/>
</dbReference>
<reference evidence="9" key="1">
    <citation type="journal article" date="2019" name="Int. J. Syst. Evol. Microbiol.">
        <title>The Global Catalogue of Microorganisms (GCM) 10K type strain sequencing project: providing services to taxonomists for standard genome sequencing and annotation.</title>
        <authorList>
            <consortium name="The Broad Institute Genomics Platform"/>
            <consortium name="The Broad Institute Genome Sequencing Center for Infectious Disease"/>
            <person name="Wu L."/>
            <person name="Ma J."/>
        </authorList>
    </citation>
    <scope>NUCLEOTIDE SEQUENCE [LARGE SCALE GENOMIC DNA]</scope>
    <source>
        <strain evidence="9">JCM 18657</strain>
    </source>
</reference>
<evidence type="ECO:0000313" key="8">
    <source>
        <dbReference type="EMBL" id="MFC7751227.1"/>
    </source>
</evidence>
<dbReference type="CDD" id="cd04729">
    <property type="entry name" value="NanE"/>
    <property type="match status" value="1"/>
</dbReference>
<evidence type="ECO:0000256" key="6">
    <source>
        <dbReference type="ARBA" id="ARBA00023277"/>
    </source>
</evidence>
<dbReference type="PANTHER" id="PTHR36204">
    <property type="entry name" value="N-ACETYLMANNOSAMINE-6-PHOSPHATE 2-EPIMERASE-RELATED"/>
    <property type="match status" value="1"/>
</dbReference>
<dbReference type="HAMAP" id="MF_01235">
    <property type="entry name" value="ManNAc6P_epimer"/>
    <property type="match status" value="1"/>
</dbReference>
<dbReference type="SUPFAM" id="SSF51366">
    <property type="entry name" value="Ribulose-phoshate binding barrel"/>
    <property type="match status" value="1"/>
</dbReference>
<keyword evidence="9" id="KW-1185">Reference proteome</keyword>
<evidence type="ECO:0000313" key="9">
    <source>
        <dbReference type="Proteomes" id="UP001596528"/>
    </source>
</evidence>
<accession>A0ABW2V514</accession>
<evidence type="ECO:0000256" key="5">
    <source>
        <dbReference type="ARBA" id="ARBA00023235"/>
    </source>
</evidence>
<comment type="caution">
    <text evidence="8">The sequence shown here is derived from an EMBL/GenBank/DDBJ whole genome shotgun (WGS) entry which is preliminary data.</text>
</comment>
<evidence type="ECO:0000256" key="3">
    <source>
        <dbReference type="ARBA" id="ARBA00005081"/>
    </source>
</evidence>
<dbReference type="EMBL" id="JBHTGQ010000041">
    <property type="protein sequence ID" value="MFC7751227.1"/>
    <property type="molecule type" value="Genomic_DNA"/>
</dbReference>
<name>A0ABW2V514_9BACL</name>
<keyword evidence="5 7" id="KW-0413">Isomerase</keyword>
<dbReference type="Proteomes" id="UP001596528">
    <property type="component" value="Unassembled WGS sequence"/>
</dbReference>
<comment type="similarity">
    <text evidence="4 7">Belongs to the NanE family.</text>
</comment>
<dbReference type="Pfam" id="PF04131">
    <property type="entry name" value="NanE"/>
    <property type="match status" value="1"/>
</dbReference>
<protein>
    <recommendedName>
        <fullName evidence="7">Putative N-acetylmannosamine-6-phosphate 2-epimerase</fullName>
        <ecNumber evidence="7">5.1.3.9</ecNumber>
    </recommendedName>
    <alternativeName>
        <fullName evidence="7">ManNAc-6-P epimerase</fullName>
    </alternativeName>
</protein>
<dbReference type="PANTHER" id="PTHR36204:SF1">
    <property type="entry name" value="N-ACETYLMANNOSAMINE-6-PHOSPHATE 2-EPIMERASE-RELATED"/>
    <property type="match status" value="1"/>
</dbReference>
<dbReference type="InterPro" id="IPR007260">
    <property type="entry name" value="NanE"/>
</dbReference>
<sequence length="236" mass="25037">MSGHSFFDAIKHGLIVSCQALPDEPLHSSYIMARMAVAAKEGGACAIRSNSGADVRSIREATGLPVIGLVKRDYPDSEIYITATRREVDELIEAGADMIALDATLRPRPNGEKLSDLIAYVKSRGALVMADISTLDEAVEAAMLGADCVSTTLSGYTPYSPKLEGPDLGLVRDAVRELSPRGVPVIAEGRIWDPADAARALEAGAYAVVVGSAISRPQLITRRYAEAVKNASVKLV</sequence>
<evidence type="ECO:0000256" key="1">
    <source>
        <dbReference type="ARBA" id="ARBA00000056"/>
    </source>
</evidence>
<evidence type="ECO:0000256" key="7">
    <source>
        <dbReference type="HAMAP-Rule" id="MF_01235"/>
    </source>
</evidence>